<protein>
    <submittedName>
        <fullName evidence="2">Uncharacterized protein</fullName>
    </submittedName>
</protein>
<evidence type="ECO:0000256" key="1">
    <source>
        <dbReference type="SAM" id="MobiDB-lite"/>
    </source>
</evidence>
<evidence type="ECO:0000313" key="2">
    <source>
        <dbReference type="EMBL" id="CAD8124285.1"/>
    </source>
</evidence>
<proteinExistence type="predicted"/>
<reference evidence="2" key="1">
    <citation type="submission" date="2021-01" db="EMBL/GenBank/DDBJ databases">
        <authorList>
            <consortium name="Genoscope - CEA"/>
            <person name="William W."/>
        </authorList>
    </citation>
    <scope>NUCLEOTIDE SEQUENCE</scope>
</reference>
<dbReference type="EMBL" id="CAJJDN010000150">
    <property type="protein sequence ID" value="CAD8124285.1"/>
    <property type="molecule type" value="Genomic_DNA"/>
</dbReference>
<dbReference type="Proteomes" id="UP000692954">
    <property type="component" value="Unassembled WGS sequence"/>
</dbReference>
<gene>
    <name evidence="2" type="ORF">PSON_ATCC_30995.1.T1500067</name>
</gene>
<feature type="compositionally biased region" description="Polar residues" evidence="1">
    <location>
        <begin position="32"/>
        <end position="51"/>
    </location>
</feature>
<sequence length="295" mass="33878">MKQQPYFIRPPSNICSPNLANKGSFNKKEETSSNSQGGRRKTPINTQHLNSPVQVKDLYRNKIIKTTPNLNTPLTEGSISKFKIINDFTLNKMATSKRLKSDEQVCTPKQNNKFHSHPLNNIKFRTDRKLNNTPLDKMKTEPNDFDIQTVSKQDESQEILFRLHRQSIPTEPNEKLSSILSNHITITRNIKKEVQSSDQSNRIFIKIEQNIPHLQETQENKLNPHQFNSSSTKEKILDLLCLSTQDLKTKLSEINKVGNSKINARQSNKLLIPKRGISKFPNDFFNALLPNSILH</sequence>
<dbReference type="AlphaFoldDB" id="A0A8S1RC95"/>
<dbReference type="OrthoDB" id="285697at2759"/>
<feature type="compositionally biased region" description="Polar residues" evidence="1">
    <location>
        <begin position="13"/>
        <end position="24"/>
    </location>
</feature>
<organism evidence="2 3">
    <name type="scientific">Paramecium sonneborni</name>
    <dbReference type="NCBI Taxonomy" id="65129"/>
    <lineage>
        <taxon>Eukaryota</taxon>
        <taxon>Sar</taxon>
        <taxon>Alveolata</taxon>
        <taxon>Ciliophora</taxon>
        <taxon>Intramacronucleata</taxon>
        <taxon>Oligohymenophorea</taxon>
        <taxon>Peniculida</taxon>
        <taxon>Parameciidae</taxon>
        <taxon>Paramecium</taxon>
    </lineage>
</organism>
<feature type="region of interest" description="Disordered" evidence="1">
    <location>
        <begin position="1"/>
        <end position="51"/>
    </location>
</feature>
<accession>A0A8S1RC95</accession>
<name>A0A8S1RC95_9CILI</name>
<keyword evidence="3" id="KW-1185">Reference proteome</keyword>
<comment type="caution">
    <text evidence="2">The sequence shown here is derived from an EMBL/GenBank/DDBJ whole genome shotgun (WGS) entry which is preliminary data.</text>
</comment>
<evidence type="ECO:0000313" key="3">
    <source>
        <dbReference type="Proteomes" id="UP000692954"/>
    </source>
</evidence>